<dbReference type="InterPro" id="IPR050097">
    <property type="entry name" value="Ferredoxin-NADP_redctase_2"/>
</dbReference>
<dbReference type="Proteomes" id="UP000664218">
    <property type="component" value="Unassembled WGS sequence"/>
</dbReference>
<dbReference type="PRINTS" id="PR00368">
    <property type="entry name" value="FADPNR"/>
</dbReference>
<dbReference type="EMBL" id="JAFNJU010000007">
    <property type="protein sequence ID" value="MBO1265303.1"/>
    <property type="molecule type" value="Genomic_DNA"/>
</dbReference>
<keyword evidence="1" id="KW-0285">Flavoprotein</keyword>
<evidence type="ECO:0000259" key="3">
    <source>
        <dbReference type="Pfam" id="PF07992"/>
    </source>
</evidence>
<gene>
    <name evidence="4" type="ORF">J3A84_09705</name>
</gene>
<dbReference type="Gene3D" id="3.50.50.60">
    <property type="entry name" value="FAD/NAD(P)-binding domain"/>
    <property type="match status" value="2"/>
</dbReference>
<sequence>MNKNQLDMDKTYDLLVVGGGPAGLNAALYAKRKGLEVGIITKRKGGLLLDTSTVENYLGTKEMSGETMAEEFLAHVETLEVPIKDDSEVVQYGKDGDIHLLTLYSGEIFRAKTILVATGSNPRHLDVKGEDTYAGKGVAYCAICDAPLFKGKDVLIAGGGNSAVEAAIDVAKVVKSVTLVHRSQLRADNILVEKLYANPNITVHLETQILEIFGEDAMKGIRVLDKKKNSEHELFADGLFIEIGHVPNLGPFRDHLKLNDFNEIIVDEKNHTNLDGVFAAGDVTTLPYKQIVIAASDGAKAALAVSEYLNAQKIS</sequence>
<protein>
    <submittedName>
        <fullName evidence="4">FAD-dependent oxidoreductase</fullName>
    </submittedName>
</protein>
<dbReference type="InterPro" id="IPR023753">
    <property type="entry name" value="FAD/NAD-binding_dom"/>
</dbReference>
<evidence type="ECO:0000256" key="1">
    <source>
        <dbReference type="ARBA" id="ARBA00022630"/>
    </source>
</evidence>
<evidence type="ECO:0000313" key="5">
    <source>
        <dbReference type="Proteomes" id="UP000664218"/>
    </source>
</evidence>
<dbReference type="Pfam" id="PF07992">
    <property type="entry name" value="Pyr_redox_2"/>
    <property type="match status" value="1"/>
</dbReference>
<dbReference type="PANTHER" id="PTHR48105">
    <property type="entry name" value="THIOREDOXIN REDUCTASE 1-RELATED-RELATED"/>
    <property type="match status" value="1"/>
</dbReference>
<evidence type="ECO:0000313" key="4">
    <source>
        <dbReference type="EMBL" id="MBO1265303.1"/>
    </source>
</evidence>
<comment type="caution">
    <text evidence="4">The sequence shown here is derived from an EMBL/GenBank/DDBJ whole genome shotgun (WGS) entry which is preliminary data.</text>
</comment>
<organism evidence="4 5">
    <name type="scientific">Proteiniclasticum aestuarii</name>
    <dbReference type="NCBI Taxonomy" id="2817862"/>
    <lineage>
        <taxon>Bacteria</taxon>
        <taxon>Bacillati</taxon>
        <taxon>Bacillota</taxon>
        <taxon>Clostridia</taxon>
        <taxon>Eubacteriales</taxon>
        <taxon>Clostridiaceae</taxon>
        <taxon>Proteiniclasticum</taxon>
    </lineage>
</organism>
<dbReference type="InterPro" id="IPR036188">
    <property type="entry name" value="FAD/NAD-bd_sf"/>
</dbReference>
<dbReference type="AlphaFoldDB" id="A0A939KJM0"/>
<dbReference type="GO" id="GO:0016491">
    <property type="term" value="F:oxidoreductase activity"/>
    <property type="evidence" value="ECO:0007669"/>
    <property type="project" value="UniProtKB-KW"/>
</dbReference>
<proteinExistence type="predicted"/>
<evidence type="ECO:0000256" key="2">
    <source>
        <dbReference type="ARBA" id="ARBA00023002"/>
    </source>
</evidence>
<name>A0A939KJM0_9CLOT</name>
<dbReference type="SUPFAM" id="SSF51905">
    <property type="entry name" value="FAD/NAD(P)-binding domain"/>
    <property type="match status" value="1"/>
</dbReference>
<keyword evidence="5" id="KW-1185">Reference proteome</keyword>
<feature type="domain" description="FAD/NAD(P)-binding" evidence="3">
    <location>
        <begin position="12"/>
        <end position="298"/>
    </location>
</feature>
<dbReference type="PRINTS" id="PR00469">
    <property type="entry name" value="PNDRDTASEII"/>
</dbReference>
<accession>A0A939KJM0</accession>
<keyword evidence="2" id="KW-0560">Oxidoreductase</keyword>
<reference evidence="4" key="1">
    <citation type="submission" date="2021-03" db="EMBL/GenBank/DDBJ databases">
        <title>Proteiniclasticum marinus sp. nov., isolated from tidal flat sediment.</title>
        <authorList>
            <person name="Namirimu T."/>
            <person name="Yang J.-A."/>
            <person name="Yang S.-H."/>
            <person name="Kim Y.-J."/>
            <person name="Kwon K.K."/>
        </authorList>
    </citation>
    <scope>NUCLEOTIDE SEQUENCE</scope>
    <source>
        <strain evidence="4">SCR006</strain>
    </source>
</reference>